<dbReference type="GO" id="GO:0047407">
    <property type="term" value="F:ADP-ribosyl-[dinitrogen reductase] hydrolase activity"/>
    <property type="evidence" value="ECO:0007669"/>
    <property type="project" value="UniProtKB-EC"/>
</dbReference>
<organism evidence="3 4">
    <name type="scientific">Tenacibaculum platacis</name>
    <dbReference type="NCBI Taxonomy" id="3137852"/>
    <lineage>
        <taxon>Bacteria</taxon>
        <taxon>Pseudomonadati</taxon>
        <taxon>Bacteroidota</taxon>
        <taxon>Flavobacteriia</taxon>
        <taxon>Flavobacteriales</taxon>
        <taxon>Flavobacteriaceae</taxon>
        <taxon>Tenacibaculum</taxon>
    </lineage>
</organism>
<proteinExistence type="inferred from homology"/>
<keyword evidence="3" id="KW-0326">Glycosidase</keyword>
<evidence type="ECO:0000256" key="1">
    <source>
        <dbReference type="ARBA" id="ARBA00010702"/>
    </source>
</evidence>
<dbReference type="InterPro" id="IPR005502">
    <property type="entry name" value="Ribosyl_crysJ1"/>
</dbReference>
<dbReference type="EC" id="3.2.2.24" evidence="3"/>
<sequence>MKKKIEAMFLGLALGDALGVPVEFKSREALKKDPVKSMLGYGTYNQKEGTWSDDSSLTFCLAESLLNGYNLKDISSKFINWKSGIVWTPHGVVFDIGIQTSKSINNLFWILKNKKEEELTLLKYEQDEFTNGNGALMRILPLLFFIKGKEISSQFDIIRDVAALTHGHIRSAISCLIYLKFNEFLLEGDSIEKAYLQTKRVIKKFFIDANISERETSKFQRLIFDDISKYPENEIQSTGYVIHTLEASFWCLLNTKSYLESVFKAINLGEDTDTTATVVGGVSGLYYGLNDVPEGWLKNLARVDDIKKLAEDFSKKYES</sequence>
<evidence type="ECO:0000256" key="2">
    <source>
        <dbReference type="ARBA" id="ARBA00022801"/>
    </source>
</evidence>
<reference evidence="3 4" key="1">
    <citation type="submission" date="2024-05" db="EMBL/GenBank/DDBJ databases">
        <authorList>
            <person name="Duchaud E."/>
        </authorList>
    </citation>
    <scope>NUCLEOTIDE SEQUENCE [LARGE SCALE GENOMIC DNA]</scope>
    <source>
        <strain evidence="3">Ena-SAMPLE-TAB-13-05-2024-13:56:06:370-140302</strain>
    </source>
</reference>
<dbReference type="InterPro" id="IPR036705">
    <property type="entry name" value="Ribosyl_crysJ1_sf"/>
</dbReference>
<comment type="caution">
    <text evidence="3">The sequence shown here is derived from an EMBL/GenBank/DDBJ whole genome shotgun (WGS) entry which is preliminary data.</text>
</comment>
<name>A0ABM9P146_9FLAO</name>
<gene>
    <name evidence="3" type="ORF">T190607A01A_20713</name>
</gene>
<evidence type="ECO:0000313" key="4">
    <source>
        <dbReference type="Proteomes" id="UP001497416"/>
    </source>
</evidence>
<keyword evidence="2 3" id="KW-0378">Hydrolase</keyword>
<dbReference type="SUPFAM" id="SSF101478">
    <property type="entry name" value="ADP-ribosylglycohydrolase"/>
    <property type="match status" value="1"/>
</dbReference>
<dbReference type="RefSeq" id="WP_348712268.1">
    <property type="nucleotide sequence ID" value="NZ_CAXIXY010000004.1"/>
</dbReference>
<dbReference type="InterPro" id="IPR050792">
    <property type="entry name" value="ADP-ribosylglycohydrolase"/>
</dbReference>
<dbReference type="Proteomes" id="UP001497416">
    <property type="component" value="Unassembled WGS sequence"/>
</dbReference>
<comment type="similarity">
    <text evidence="1">Belongs to the ADP-ribosylglycohydrolase family.</text>
</comment>
<dbReference type="PANTHER" id="PTHR16222">
    <property type="entry name" value="ADP-RIBOSYLGLYCOHYDROLASE"/>
    <property type="match status" value="1"/>
</dbReference>
<keyword evidence="4" id="KW-1185">Reference proteome</keyword>
<dbReference type="Pfam" id="PF03747">
    <property type="entry name" value="ADP_ribosyl_GH"/>
    <property type="match status" value="1"/>
</dbReference>
<accession>A0ABM9P146</accession>
<evidence type="ECO:0000313" key="3">
    <source>
        <dbReference type="EMBL" id="CAL2086878.1"/>
    </source>
</evidence>
<dbReference type="PANTHER" id="PTHR16222:SF24">
    <property type="entry name" value="ADP-RIBOSYLHYDROLASE ARH3"/>
    <property type="match status" value="1"/>
</dbReference>
<dbReference type="Gene3D" id="1.10.4080.10">
    <property type="entry name" value="ADP-ribosylation/Crystallin J1"/>
    <property type="match status" value="1"/>
</dbReference>
<dbReference type="EMBL" id="CAXIXY010000004">
    <property type="protein sequence ID" value="CAL2086878.1"/>
    <property type="molecule type" value="Genomic_DNA"/>
</dbReference>
<protein>
    <submittedName>
        <fullName evidence="3">ADP-ribosyl-(Dinitrogen reductase) hydrolase</fullName>
        <ecNumber evidence="3">3.2.2.24</ecNumber>
    </submittedName>
</protein>